<sequence>MQEVDVSLSELPGNVTKMPLHGKIVVIKRSGGDGTEFPLISTCLIGRRPDCDIRIQLPQVSKEHCRIDLNENKEVILTNLSSVNPTCVNGEALQQSERLKHGDVITVIDRSFRFEYPPPPTPKKRSSKGGKTETLKVLQDQQVGAAVATETGEKRISEVTTDPHLKDGTNHDNIQRPLEKTVEVETKEDDGLLQSKTASPFNDLYQMIKKSLDVKTPRKSSASVLQTPTSRFCTPKPGSVRKNDGKPVLSTEDKSTPKKDEAKVSPVADETKGEAENVSNGTPKSVKKQRRSSQVPSTELARPEVGEAENAAGSEATSPQKRSRTPPQRFSACEVEPKSPVRRRSKEAEPAATEEQEEQAVTPTKTDGLRRSSPRNSGKEASKKRKYGEVAADSPTPQMKRKRVSFGGYLCPELFDKRLPPDSPLCKGATPRRSLCVSKPKQSLLRRASAIGLRQEFEEEHPGSPNVRSPAKMRTPSPKSSKKSPKARTPSPKAASPAKKSPKSKSASPAGVQTPLIQGRFSVSHISTPSPVAEDAVTDQVPLVTVTPKVPLRRKSLSRETPSTAKSAVKVMRRRSGISRASLKVKNSWADIVRFGPTKLQVAVPAKKTVTKKAAKKTVSKPQTPARKPKDHVSTGHADSPVTIVVGRAHKQKVLHPTGAAPRLVTNIALLKKNMKMDEDLSGISEMLKTPLNERKGRSVIGENDATKTPVGGLATSVVEPSVLNTPEEPGEMMVSPLSVSSTVKDRRYNTEAVQRLLNDDQESSIVSDGSASEIHCDDFSEQQCADLKTTSVTTPKQKPELPECLTGVKRIMKTPRQKAEPVEDIRGKILKTPKQKPEQQECLTGVKRMMTTPRQEAEPVEDIREELLTTPKQKPELPECLTGVKRIMKTPRQKAEPVEDIRGKILKTPKQKPEQQECLTGVKRMMTTPRQEAEPVEDIGEELLTTPKRKPEQQQCLSGVKRICKTPQQEAEPLEDVQGKLLQAPKALEAGDASLGGVEQTVETPAHMQESEDLSEMTDMKTPNVKSSPLVPPREKAKPVEENFGIKRLVKPEEDFGGLQELMEEPLAEPTGQLETNEVEDQTAPDCDEDVAKEADANEVVVDDHMEEVPSGHNDNESSDAVETISQAAVDENISVEQPTVDAADENISEQPTVGAADENISEEQPTVDEKISEEQPTVDAVDENISEEQPTVDADISEEKPTVAAADEILPVEQPTVDEKMSEQPTVEAIDENISGEQPTVDAAGENISGEQPTVDAADKILPGEQPTVDENISGEQPTVDAIDENISGEQPTVDAIDENISVETATGKVTEMDTTATEAEHEKKSVRGRRAKTAEDKREAAEQSEDPVVPAPVRGRRGKKTEAAAPPAVKQTTRGRNAKSQEDRDVELPMEKSASLPPKVAIKPRRGRNAKTASDDQLEMVQEVAPEIEQNPPIDVDQEAHDSAAPLEKAVLKPKRGRKTKQPEQPVPEQEDAPSTHSDGVPQADMANADANEVCSDQLELVLSGSDENQEQPTVETATGKVIELDTTATKAEHEKKSVRGRRAKTAEDKREAAEQSEDPVVPAPVRGRRGKKTEAAAPPAVKQTTRGRNAKSQEDRDVELPMEKSASLPPKVALKPRRGRNAKMASDDQPEMGPEKAVETTPATEISTEAVSDHTPMKENESAPPAEEAVLKPVRGRKTKLTPVEPPQPEKNEVVINEPLTVDAQPQKSIPALGKARRGRQTKPDAVERNEVMEDTVVAVETKQQSQPPVRAKRGRNAKQEEEQLESTSVETATSQEPAKKLRRTRKAEQDVEPREVQAVEMVIPEKTEAPLVAEPVMMDEQTAVAAKPRRGGRKAKQDPELETPVESTEVPAVSATDKLKRGRRGKQVTEEGGVPAVVPEEQPDHELEAEEKNITEPNAPVLKPSRARGAKTSVKKEVSQAVPAKRARRGAALALDESSAESTAPAPTSVEPAKKGRRAAAKPTADDATVTGEQPNPTEDSSDAVVEDAKMSKRCVRWKADLEVFDVSRVTPVKAVRGRKPKLAVQVDAESKTVSEDAEETEEKDLSDRVVEAQPVKRARRGAKVADVTTAEGESTRKVKSVEVETQPKTRRGRIAKK</sequence>
<dbReference type="InterPro" id="IPR008984">
    <property type="entry name" value="SMAD_FHA_dom_sf"/>
</dbReference>
<protein>
    <recommendedName>
        <fullName evidence="8">FHA domain-containing protein</fullName>
    </recommendedName>
</protein>
<feature type="compositionally biased region" description="Basic and acidic residues" evidence="7">
    <location>
        <begin position="894"/>
        <end position="904"/>
    </location>
</feature>
<dbReference type="GO" id="GO:0007088">
    <property type="term" value="P:regulation of mitotic nuclear division"/>
    <property type="evidence" value="ECO:0007669"/>
    <property type="project" value="TreeGrafter"/>
</dbReference>
<feature type="region of interest" description="Disordered" evidence="7">
    <location>
        <begin position="113"/>
        <end position="132"/>
    </location>
</feature>
<keyword evidence="6" id="KW-0131">Cell cycle</keyword>
<dbReference type="Gene3D" id="2.60.200.20">
    <property type="match status" value="1"/>
</dbReference>
<comment type="subcellular location">
    <subcellularLocation>
        <location evidence="1">Nucleus</location>
    </subcellularLocation>
</comment>
<feature type="region of interest" description="Disordered" evidence="7">
    <location>
        <begin position="612"/>
        <end position="641"/>
    </location>
</feature>
<dbReference type="InterPro" id="IPR012568">
    <property type="entry name" value="KI67R"/>
</dbReference>
<dbReference type="GO" id="GO:0005694">
    <property type="term" value="C:chromosome"/>
    <property type="evidence" value="ECO:0007669"/>
    <property type="project" value="TreeGrafter"/>
</dbReference>
<dbReference type="SMART" id="SM01295">
    <property type="entry name" value="K167R"/>
    <property type="match status" value="1"/>
</dbReference>
<dbReference type="SUPFAM" id="SSF49879">
    <property type="entry name" value="SMAD/FHA domain"/>
    <property type="match status" value="1"/>
</dbReference>
<feature type="compositionally biased region" description="Low complexity" evidence="7">
    <location>
        <begin position="1935"/>
        <end position="1954"/>
    </location>
</feature>
<evidence type="ECO:0000256" key="7">
    <source>
        <dbReference type="SAM" id="MobiDB-lite"/>
    </source>
</evidence>
<accession>A0A6A5DQ79</accession>
<dbReference type="Pfam" id="PF00498">
    <property type="entry name" value="FHA"/>
    <property type="match status" value="1"/>
</dbReference>
<feature type="region of interest" description="Disordered" evidence="7">
    <location>
        <begin position="1287"/>
        <end position="1807"/>
    </location>
</feature>
<evidence type="ECO:0000256" key="3">
    <source>
        <dbReference type="ARBA" id="ARBA00022553"/>
    </source>
</evidence>
<feature type="compositionally biased region" description="Basic and acidic residues" evidence="7">
    <location>
        <begin position="241"/>
        <end position="275"/>
    </location>
</feature>
<feature type="region of interest" description="Disordered" evidence="7">
    <location>
        <begin position="2035"/>
        <end position="2054"/>
    </location>
</feature>
<evidence type="ECO:0000256" key="4">
    <source>
        <dbReference type="ARBA" id="ARBA00022843"/>
    </source>
</evidence>
<feature type="region of interest" description="Disordered" evidence="7">
    <location>
        <begin position="1003"/>
        <end position="1040"/>
    </location>
</feature>
<feature type="compositionally biased region" description="Low complexity" evidence="7">
    <location>
        <begin position="1875"/>
        <end position="1885"/>
    </location>
</feature>
<comment type="caution">
    <text evidence="9">The sequence shown here is derived from an EMBL/GenBank/DDBJ whole genome shotgun (WGS) entry which is preliminary data.</text>
</comment>
<evidence type="ECO:0000313" key="9">
    <source>
        <dbReference type="EMBL" id="KAF1374051.1"/>
    </source>
</evidence>
<dbReference type="InterPro" id="IPR000253">
    <property type="entry name" value="FHA_dom"/>
</dbReference>
<feature type="compositionally biased region" description="Basic and acidic residues" evidence="7">
    <location>
        <begin position="2079"/>
        <end position="2093"/>
    </location>
</feature>
<feature type="compositionally biased region" description="Polar residues" evidence="7">
    <location>
        <begin position="1645"/>
        <end position="1654"/>
    </location>
</feature>
<evidence type="ECO:0000313" key="10">
    <source>
        <dbReference type="Proteomes" id="UP000465112"/>
    </source>
</evidence>
<dbReference type="Pfam" id="PF15276">
    <property type="entry name" value="PP1_bind"/>
    <property type="match status" value="1"/>
</dbReference>
<dbReference type="GO" id="GO:0005634">
    <property type="term" value="C:nucleus"/>
    <property type="evidence" value="ECO:0007669"/>
    <property type="project" value="UniProtKB-SubCell"/>
</dbReference>
<keyword evidence="3" id="KW-0597">Phosphoprotein</keyword>
<feature type="domain" description="FHA" evidence="8">
    <location>
        <begin position="43"/>
        <end position="93"/>
    </location>
</feature>
<feature type="compositionally biased region" description="Basic and acidic residues" evidence="7">
    <location>
        <begin position="1887"/>
        <end position="1899"/>
    </location>
</feature>
<dbReference type="GO" id="GO:0051983">
    <property type="term" value="P:regulation of chromosome segregation"/>
    <property type="evidence" value="ECO:0007669"/>
    <property type="project" value="TreeGrafter"/>
</dbReference>
<feature type="compositionally biased region" description="Basic residues" evidence="7">
    <location>
        <begin position="2094"/>
        <end position="2103"/>
    </location>
</feature>
<feature type="region of interest" description="Disordered" evidence="7">
    <location>
        <begin position="1069"/>
        <end position="1088"/>
    </location>
</feature>
<keyword evidence="2" id="KW-1017">Isopeptide bond</keyword>
<reference evidence="9 10" key="1">
    <citation type="submission" date="2019-06" db="EMBL/GenBank/DDBJ databases">
        <title>A chromosome-scale genome assembly of the European perch, Perca fluviatilis.</title>
        <authorList>
            <person name="Roques C."/>
            <person name="Zahm M."/>
            <person name="Cabau C."/>
            <person name="Klopp C."/>
            <person name="Bouchez O."/>
            <person name="Donnadieu C."/>
            <person name="Kuhl H."/>
            <person name="Gislard M."/>
            <person name="Guendouz S."/>
            <person name="Journot L."/>
            <person name="Haffray P."/>
            <person name="Bestin A."/>
            <person name="Morvezen R."/>
            <person name="Feron R."/>
            <person name="Wen M."/>
            <person name="Jouanno E."/>
            <person name="Herpin A."/>
            <person name="Schartl M."/>
            <person name="Postlethwait J."/>
            <person name="Schaerlinger B."/>
            <person name="Chardard D."/>
            <person name="Lecocq T."/>
            <person name="Poncet C."/>
            <person name="Jaffrelo L."/>
            <person name="Lampietro C."/>
            <person name="Guiguen Y."/>
        </authorList>
    </citation>
    <scope>NUCLEOTIDE SEQUENCE [LARGE SCALE GENOMIC DNA]</scope>
    <source>
        <tissue evidence="9">Blood</tissue>
    </source>
</reference>
<feature type="region of interest" description="Disordered" evidence="7">
    <location>
        <begin position="791"/>
        <end position="938"/>
    </location>
</feature>
<feature type="compositionally biased region" description="Basic and acidic residues" evidence="7">
    <location>
        <begin position="818"/>
        <end position="828"/>
    </location>
</feature>
<evidence type="ECO:0000259" key="8">
    <source>
        <dbReference type="PROSITE" id="PS50006"/>
    </source>
</evidence>
<evidence type="ECO:0000256" key="2">
    <source>
        <dbReference type="ARBA" id="ARBA00022499"/>
    </source>
</evidence>
<feature type="compositionally biased region" description="Basic and acidic residues" evidence="7">
    <location>
        <begin position="1335"/>
        <end position="1344"/>
    </location>
</feature>
<dbReference type="InterPro" id="IPR029334">
    <property type="entry name" value="PP1-bd"/>
</dbReference>
<keyword evidence="10" id="KW-1185">Reference proteome</keyword>
<evidence type="ECO:0000256" key="6">
    <source>
        <dbReference type="ARBA" id="ARBA00023306"/>
    </source>
</evidence>
<feature type="region of interest" description="Disordered" evidence="7">
    <location>
        <begin position="2060"/>
        <end position="2103"/>
    </location>
</feature>
<feature type="region of interest" description="Disordered" evidence="7">
    <location>
        <begin position="1828"/>
        <end position="1993"/>
    </location>
</feature>
<evidence type="ECO:0000256" key="5">
    <source>
        <dbReference type="ARBA" id="ARBA00023242"/>
    </source>
</evidence>
<dbReference type="SMART" id="SM00240">
    <property type="entry name" value="FHA"/>
    <property type="match status" value="1"/>
</dbReference>
<keyword evidence="4" id="KW-0832">Ubl conjugation</keyword>
<gene>
    <name evidence="9" type="ORF">PFLUV_G00245250</name>
</gene>
<proteinExistence type="predicted"/>
<feature type="compositionally biased region" description="Polar residues" evidence="7">
    <location>
        <begin position="315"/>
        <end position="328"/>
    </location>
</feature>
<feature type="compositionally biased region" description="Low complexity" evidence="7">
    <location>
        <begin position="487"/>
        <end position="510"/>
    </location>
</feature>
<feature type="region of interest" description="Disordered" evidence="7">
    <location>
        <begin position="213"/>
        <end position="403"/>
    </location>
</feature>
<organism evidence="9 10">
    <name type="scientific">Perca fluviatilis</name>
    <name type="common">European perch</name>
    <dbReference type="NCBI Taxonomy" id="8168"/>
    <lineage>
        <taxon>Eukaryota</taxon>
        <taxon>Metazoa</taxon>
        <taxon>Chordata</taxon>
        <taxon>Craniata</taxon>
        <taxon>Vertebrata</taxon>
        <taxon>Euteleostomi</taxon>
        <taxon>Actinopterygii</taxon>
        <taxon>Neopterygii</taxon>
        <taxon>Teleostei</taxon>
        <taxon>Neoteleostei</taxon>
        <taxon>Acanthomorphata</taxon>
        <taxon>Eupercaria</taxon>
        <taxon>Perciformes</taxon>
        <taxon>Percoidei</taxon>
        <taxon>Percidae</taxon>
        <taxon>Percinae</taxon>
        <taxon>Perca</taxon>
    </lineage>
</organism>
<dbReference type="PROSITE" id="PS50006">
    <property type="entry name" value="FHA_DOMAIN"/>
    <property type="match status" value="1"/>
</dbReference>
<feature type="compositionally biased region" description="Polar residues" evidence="7">
    <location>
        <begin position="219"/>
        <end position="232"/>
    </location>
</feature>
<dbReference type="EMBL" id="VHII01000021">
    <property type="protein sequence ID" value="KAF1374051.1"/>
    <property type="molecule type" value="Genomic_DNA"/>
</dbReference>
<dbReference type="PANTHER" id="PTHR21603">
    <property type="entry name" value="ANTIGEN KI-67-LIKE PROTEIN"/>
    <property type="match status" value="1"/>
</dbReference>
<feature type="compositionally biased region" description="Basic and acidic residues" evidence="7">
    <location>
        <begin position="1382"/>
        <end position="1393"/>
    </location>
</feature>
<dbReference type="Proteomes" id="UP000465112">
    <property type="component" value="Chromosome 21"/>
</dbReference>
<feature type="compositionally biased region" description="Basic and acidic residues" evidence="7">
    <location>
        <begin position="1595"/>
        <end position="1606"/>
    </location>
</feature>
<feature type="compositionally biased region" description="Basic and acidic residues" evidence="7">
    <location>
        <begin position="1791"/>
        <end position="1807"/>
    </location>
</feature>
<feature type="compositionally biased region" description="Acidic residues" evidence="7">
    <location>
        <begin position="1078"/>
        <end position="1088"/>
    </location>
</feature>
<feature type="compositionally biased region" description="Basic and acidic residues" evidence="7">
    <location>
        <begin position="856"/>
        <end position="878"/>
    </location>
</feature>
<keyword evidence="5" id="KW-0539">Nucleus</keyword>
<feature type="region of interest" description="Disordered" evidence="7">
    <location>
        <begin position="1139"/>
        <end position="1200"/>
    </location>
</feature>
<feature type="compositionally biased region" description="Polar residues" evidence="7">
    <location>
        <begin position="1770"/>
        <end position="1781"/>
    </location>
</feature>
<feature type="compositionally biased region" description="Basic and acidic residues" evidence="7">
    <location>
        <begin position="161"/>
        <end position="185"/>
    </location>
</feature>
<feature type="compositionally biased region" description="Basic and acidic residues" evidence="7">
    <location>
        <begin position="1655"/>
        <end position="1665"/>
    </location>
</feature>
<dbReference type="PANTHER" id="PTHR21603:SF17">
    <property type="entry name" value="PROLIFERATION MARKER PROTEIN KI-67"/>
    <property type="match status" value="1"/>
</dbReference>
<feature type="region of interest" description="Disordered" evidence="7">
    <location>
        <begin position="161"/>
        <end position="195"/>
    </location>
</feature>
<name>A0A6A5DQ79_PERFL</name>
<evidence type="ECO:0000256" key="1">
    <source>
        <dbReference type="ARBA" id="ARBA00004123"/>
    </source>
</evidence>
<feature type="region of interest" description="Disordered" evidence="7">
    <location>
        <begin position="416"/>
        <end position="537"/>
    </location>
</feature>
<feature type="compositionally biased region" description="Basic and acidic residues" evidence="7">
    <location>
        <begin position="1548"/>
        <end position="1557"/>
    </location>
</feature>
<dbReference type="CDD" id="cd22673">
    <property type="entry name" value="FHA_Ki67"/>
    <property type="match status" value="1"/>
</dbReference>
<feature type="compositionally biased region" description="Basic and acidic residues" evidence="7">
    <location>
        <begin position="1726"/>
        <end position="1736"/>
    </location>
</feature>